<feature type="domain" description="AIG1-type G" evidence="5">
    <location>
        <begin position="22"/>
        <end position="228"/>
    </location>
</feature>
<dbReference type="SUPFAM" id="SSF52540">
    <property type="entry name" value="P-loop containing nucleoside triphosphate hydrolases"/>
    <property type="match status" value="1"/>
</dbReference>
<protein>
    <recommendedName>
        <fullName evidence="5">AIG1-type G domain-containing protein</fullName>
    </recommendedName>
</protein>
<sequence length="362" mass="41160">MGGGLVADEIGTGQDSLVLEQHPERTLVLLGRTGNGKSATGNSILGETKFTSKARGKFITKECERQKTVLPNGLDVNVIDTPGLFSASSTTEFTSREIIRCLRLAKDGINAVLLVFSLRARLPDEEQSTLQTLKVLFGSQIVDYMIVVFTNGDALDDGETLDDYLEDCPEFEEILKECGDRKVLFDNRRDISERKKDKQVQELLKLVEQISTRNNGKSYMADLSLELRENEATFQQKQKKIEAMKGFYSKQETSLLKELEKSYKEMLKEMEEKVSNQLKESSREMKEQLSKAEAKREEAEKKMNENQKLSAEEIKKLRKQLEDAKEETDSLHAKLDEKSALFFDYKTSVEENELLKGIENRS</sequence>
<dbReference type="GO" id="GO:0005525">
    <property type="term" value="F:GTP binding"/>
    <property type="evidence" value="ECO:0007669"/>
    <property type="project" value="UniProtKB-KW"/>
</dbReference>
<dbReference type="PANTHER" id="PTHR10903:SF122">
    <property type="entry name" value="IMMUNE-ASSOCIATED NUCLEOTIDE-BINDING PROTEIN 11-RELATED"/>
    <property type="match status" value="1"/>
</dbReference>
<evidence type="ECO:0000256" key="1">
    <source>
        <dbReference type="ARBA" id="ARBA00008535"/>
    </source>
</evidence>
<dbReference type="FunFam" id="3.40.50.300:FF:000840">
    <property type="entry name" value="Immune-associated nucleotide-binding protein 9"/>
    <property type="match status" value="1"/>
</dbReference>
<keyword evidence="3" id="KW-0342">GTP-binding</keyword>
<accession>A0A654FMV4</accession>
<evidence type="ECO:0000259" key="5">
    <source>
        <dbReference type="PROSITE" id="PS51720"/>
    </source>
</evidence>
<evidence type="ECO:0000256" key="3">
    <source>
        <dbReference type="ARBA" id="ARBA00023134"/>
    </source>
</evidence>
<feature type="region of interest" description="Disordered" evidence="4">
    <location>
        <begin position="275"/>
        <end position="311"/>
    </location>
</feature>
<name>A0A654FMV4_ARATH</name>
<dbReference type="InterPro" id="IPR045058">
    <property type="entry name" value="GIMA/IAN/Toc"/>
</dbReference>
<dbReference type="ExpressionAtlas" id="A0A654FMV4">
    <property type="expression patterns" value="baseline and differential"/>
</dbReference>
<dbReference type="Gene3D" id="3.40.50.300">
    <property type="entry name" value="P-loop containing nucleotide triphosphate hydrolases"/>
    <property type="match status" value="1"/>
</dbReference>
<organism evidence="6 7">
    <name type="scientific">Arabidopsis thaliana</name>
    <name type="common">Mouse-ear cress</name>
    <dbReference type="NCBI Taxonomy" id="3702"/>
    <lineage>
        <taxon>Eukaryota</taxon>
        <taxon>Viridiplantae</taxon>
        <taxon>Streptophyta</taxon>
        <taxon>Embryophyta</taxon>
        <taxon>Tracheophyta</taxon>
        <taxon>Spermatophyta</taxon>
        <taxon>Magnoliopsida</taxon>
        <taxon>eudicotyledons</taxon>
        <taxon>Gunneridae</taxon>
        <taxon>Pentapetalae</taxon>
        <taxon>rosids</taxon>
        <taxon>malvids</taxon>
        <taxon>Brassicales</taxon>
        <taxon>Brassicaceae</taxon>
        <taxon>Camelineae</taxon>
        <taxon>Arabidopsis</taxon>
    </lineage>
</organism>
<reference evidence="6 7" key="1">
    <citation type="submission" date="2019-11" db="EMBL/GenBank/DDBJ databases">
        <authorList>
            <person name="Jiao W.-B."/>
            <person name="Schneeberger K."/>
        </authorList>
    </citation>
    <scope>NUCLEOTIDE SEQUENCE [LARGE SCALE GENOMIC DNA]</scope>
    <source>
        <strain evidence="7">cv. An-1</strain>
    </source>
</reference>
<dbReference type="InterPro" id="IPR027417">
    <property type="entry name" value="P-loop_NTPase"/>
</dbReference>
<dbReference type="EMBL" id="CACRSJ010000109">
    <property type="protein sequence ID" value="VYS62146.1"/>
    <property type="molecule type" value="Genomic_DNA"/>
</dbReference>
<gene>
    <name evidence="6" type="ORF">AN1_LOCUS17573</name>
</gene>
<dbReference type="Pfam" id="PF04548">
    <property type="entry name" value="AIG1"/>
    <property type="match status" value="1"/>
</dbReference>
<proteinExistence type="inferred from homology"/>
<evidence type="ECO:0000313" key="6">
    <source>
        <dbReference type="EMBL" id="VYS62146.1"/>
    </source>
</evidence>
<dbReference type="PROSITE" id="PS51720">
    <property type="entry name" value="G_AIG1"/>
    <property type="match status" value="1"/>
</dbReference>
<dbReference type="PANTHER" id="PTHR10903">
    <property type="entry name" value="GTPASE, IMAP FAMILY MEMBER-RELATED"/>
    <property type="match status" value="1"/>
</dbReference>
<dbReference type="AlphaFoldDB" id="A0A654FMV4"/>
<dbReference type="InterPro" id="IPR006703">
    <property type="entry name" value="G_AIG1"/>
</dbReference>
<evidence type="ECO:0000256" key="2">
    <source>
        <dbReference type="ARBA" id="ARBA00022741"/>
    </source>
</evidence>
<evidence type="ECO:0000256" key="4">
    <source>
        <dbReference type="SAM" id="MobiDB-lite"/>
    </source>
</evidence>
<dbReference type="Proteomes" id="UP000426265">
    <property type="component" value="Unassembled WGS sequence"/>
</dbReference>
<keyword evidence="2" id="KW-0547">Nucleotide-binding</keyword>
<evidence type="ECO:0000313" key="7">
    <source>
        <dbReference type="Proteomes" id="UP000426265"/>
    </source>
</evidence>
<dbReference type="CDD" id="cd01852">
    <property type="entry name" value="AIG1"/>
    <property type="match status" value="1"/>
</dbReference>
<comment type="similarity">
    <text evidence="1">Belongs to the TRAFAC class TrmE-Era-EngA-EngB-Septin-like GTPase superfamily. AIG1/Toc34/Toc159-like paraseptin GTPase family. IAN subfamily.</text>
</comment>